<protein>
    <submittedName>
        <fullName evidence="1">Uncharacterized protein</fullName>
    </submittedName>
</protein>
<dbReference type="Proteomes" id="UP000005239">
    <property type="component" value="Unassembled WGS sequence"/>
</dbReference>
<sequence length="107" mass="12464">MNKRNILPKVMRRNKSSCNNFSTGWSNFRVIITIRLIIDFKLSRLIKNHRTLRKTPRTGENGMQMIFAARKLTTQQMIVRDNDDITKALTWYATVFGDIHSCGAFTK</sequence>
<dbReference type="EnsemblMetazoa" id="PPA18873.1">
    <property type="protein sequence ID" value="PPA18873.1"/>
    <property type="gene ID" value="WBGene00108427"/>
</dbReference>
<evidence type="ECO:0000313" key="2">
    <source>
        <dbReference type="Proteomes" id="UP000005239"/>
    </source>
</evidence>
<accession>A0A2A6D1F1</accession>
<reference evidence="1" key="2">
    <citation type="submission" date="2022-06" db="UniProtKB">
        <authorList>
            <consortium name="EnsemblMetazoa"/>
        </authorList>
    </citation>
    <scope>IDENTIFICATION</scope>
    <source>
        <strain evidence="1">PS312</strain>
    </source>
</reference>
<proteinExistence type="predicted"/>
<name>A0A2A6D1F1_PRIPA</name>
<reference evidence="2" key="1">
    <citation type="journal article" date="2008" name="Nat. Genet.">
        <title>The Pristionchus pacificus genome provides a unique perspective on nematode lifestyle and parasitism.</title>
        <authorList>
            <person name="Dieterich C."/>
            <person name="Clifton S.W."/>
            <person name="Schuster L.N."/>
            <person name="Chinwalla A."/>
            <person name="Delehaunty K."/>
            <person name="Dinkelacker I."/>
            <person name="Fulton L."/>
            <person name="Fulton R."/>
            <person name="Godfrey J."/>
            <person name="Minx P."/>
            <person name="Mitreva M."/>
            <person name="Roeseler W."/>
            <person name="Tian H."/>
            <person name="Witte H."/>
            <person name="Yang S.P."/>
            <person name="Wilson R.K."/>
            <person name="Sommer R.J."/>
        </authorList>
    </citation>
    <scope>NUCLEOTIDE SEQUENCE [LARGE SCALE GENOMIC DNA]</scope>
    <source>
        <strain evidence="2">PS312</strain>
    </source>
</reference>
<organism evidence="1 2">
    <name type="scientific">Pristionchus pacificus</name>
    <name type="common">Parasitic nematode worm</name>
    <dbReference type="NCBI Taxonomy" id="54126"/>
    <lineage>
        <taxon>Eukaryota</taxon>
        <taxon>Metazoa</taxon>
        <taxon>Ecdysozoa</taxon>
        <taxon>Nematoda</taxon>
        <taxon>Chromadorea</taxon>
        <taxon>Rhabditida</taxon>
        <taxon>Rhabditina</taxon>
        <taxon>Diplogasteromorpha</taxon>
        <taxon>Diplogasteroidea</taxon>
        <taxon>Neodiplogasteridae</taxon>
        <taxon>Pristionchus</taxon>
    </lineage>
</organism>
<gene>
    <name evidence="1" type="primary">WBGene00108427</name>
</gene>
<evidence type="ECO:0000313" key="1">
    <source>
        <dbReference type="EnsemblMetazoa" id="PPA18873.1"/>
    </source>
</evidence>
<dbReference type="AlphaFoldDB" id="A0A2A6D1F1"/>
<keyword evidence="2" id="KW-1185">Reference proteome</keyword>
<accession>A0A8R1YE07</accession>